<evidence type="ECO:0000256" key="3">
    <source>
        <dbReference type="ARBA" id="ARBA00022857"/>
    </source>
</evidence>
<keyword evidence="5" id="KW-0456">Lyase</keyword>
<keyword evidence="3" id="KW-0521">NADP</keyword>
<dbReference type="EMBL" id="BARV01041823">
    <property type="protein sequence ID" value="GAI54355.1"/>
    <property type="molecule type" value="Genomic_DNA"/>
</dbReference>
<evidence type="ECO:0000256" key="4">
    <source>
        <dbReference type="ARBA" id="ARBA00023027"/>
    </source>
</evidence>
<dbReference type="CDD" id="cd01171">
    <property type="entry name" value="YXKO-related"/>
    <property type="match status" value="1"/>
</dbReference>
<name>X1QTX2_9ZZZZ</name>
<keyword evidence="1" id="KW-0547">Nucleotide-binding</keyword>
<evidence type="ECO:0000256" key="1">
    <source>
        <dbReference type="ARBA" id="ARBA00022741"/>
    </source>
</evidence>
<dbReference type="PANTHER" id="PTHR12592">
    <property type="entry name" value="ATP-DEPENDENT (S)-NAD(P)H-HYDRATE DEHYDRATASE FAMILY MEMBER"/>
    <property type="match status" value="1"/>
</dbReference>
<dbReference type="PANTHER" id="PTHR12592:SF0">
    <property type="entry name" value="ATP-DEPENDENT (S)-NAD(P)H-HYDRATE DEHYDRATASE"/>
    <property type="match status" value="1"/>
</dbReference>
<feature type="non-terminal residue" evidence="7">
    <location>
        <position position="140"/>
    </location>
</feature>
<dbReference type="GO" id="GO:0005524">
    <property type="term" value="F:ATP binding"/>
    <property type="evidence" value="ECO:0007669"/>
    <property type="project" value="UniProtKB-KW"/>
</dbReference>
<protein>
    <recommendedName>
        <fullName evidence="6">YjeF C-terminal domain-containing protein</fullName>
    </recommendedName>
</protein>
<evidence type="ECO:0000313" key="7">
    <source>
        <dbReference type="EMBL" id="GAI54355.1"/>
    </source>
</evidence>
<dbReference type="PROSITE" id="PS51383">
    <property type="entry name" value="YJEF_C_3"/>
    <property type="match status" value="1"/>
</dbReference>
<dbReference type="Gene3D" id="3.40.1190.20">
    <property type="match status" value="1"/>
</dbReference>
<dbReference type="Pfam" id="PF01256">
    <property type="entry name" value="Carb_kinase"/>
    <property type="match status" value="1"/>
</dbReference>
<feature type="domain" description="YjeF C-terminal" evidence="6">
    <location>
        <begin position="1"/>
        <end position="140"/>
    </location>
</feature>
<comment type="caution">
    <text evidence="7">The sequence shown here is derived from an EMBL/GenBank/DDBJ whole genome shotgun (WGS) entry which is preliminary data.</text>
</comment>
<dbReference type="GO" id="GO:0110051">
    <property type="term" value="P:metabolite repair"/>
    <property type="evidence" value="ECO:0007669"/>
    <property type="project" value="TreeGrafter"/>
</dbReference>
<reference evidence="7" key="1">
    <citation type="journal article" date="2014" name="Front. Microbiol.">
        <title>High frequency of phylogenetically diverse reductive dehalogenase-homologous genes in deep subseafloor sedimentary metagenomes.</title>
        <authorList>
            <person name="Kawai M."/>
            <person name="Futagami T."/>
            <person name="Toyoda A."/>
            <person name="Takaki Y."/>
            <person name="Nishi S."/>
            <person name="Hori S."/>
            <person name="Arai W."/>
            <person name="Tsubouchi T."/>
            <person name="Morono Y."/>
            <person name="Uchiyama I."/>
            <person name="Ito T."/>
            <person name="Fujiyama A."/>
            <person name="Inagaki F."/>
            <person name="Takami H."/>
        </authorList>
    </citation>
    <scope>NUCLEOTIDE SEQUENCE</scope>
    <source>
        <strain evidence="7">Expedition CK06-06</strain>
    </source>
</reference>
<dbReference type="GO" id="GO:0052856">
    <property type="term" value="F:NAD(P)HX epimerase activity"/>
    <property type="evidence" value="ECO:0007669"/>
    <property type="project" value="TreeGrafter"/>
</dbReference>
<organism evidence="7">
    <name type="scientific">marine sediment metagenome</name>
    <dbReference type="NCBI Taxonomy" id="412755"/>
    <lineage>
        <taxon>unclassified sequences</taxon>
        <taxon>metagenomes</taxon>
        <taxon>ecological metagenomes</taxon>
    </lineage>
</organism>
<evidence type="ECO:0000256" key="2">
    <source>
        <dbReference type="ARBA" id="ARBA00022840"/>
    </source>
</evidence>
<dbReference type="SUPFAM" id="SSF53613">
    <property type="entry name" value="Ribokinase-like"/>
    <property type="match status" value="1"/>
</dbReference>
<dbReference type="InterPro" id="IPR029056">
    <property type="entry name" value="Ribokinase-like"/>
</dbReference>
<dbReference type="InterPro" id="IPR000631">
    <property type="entry name" value="CARKD"/>
</dbReference>
<evidence type="ECO:0000259" key="6">
    <source>
        <dbReference type="PROSITE" id="PS51383"/>
    </source>
</evidence>
<dbReference type="GO" id="GO:0052855">
    <property type="term" value="F:ADP-dependent NAD(P)H-hydrate dehydratase activity"/>
    <property type="evidence" value="ECO:0007669"/>
    <property type="project" value="TreeGrafter"/>
</dbReference>
<keyword evidence="4" id="KW-0520">NAD</keyword>
<dbReference type="AlphaFoldDB" id="X1QTX2"/>
<sequence length="140" mass="14852">QNKKIFKKIRAPFILTPHPGELSRLTKITPQEINLQRIDLAPKLAKDFGGVLIIKGAPTLIALPEGETYINPTGNSGLASAGSGDVLVGMISGFLAQNLLPAQASILAVFLHGLCAELAMDKSNEYALTAGDLIDYIPES</sequence>
<evidence type="ECO:0000256" key="5">
    <source>
        <dbReference type="ARBA" id="ARBA00023239"/>
    </source>
</evidence>
<accession>X1QTX2</accession>
<keyword evidence="2" id="KW-0067">ATP-binding</keyword>
<proteinExistence type="predicted"/>
<feature type="non-terminal residue" evidence="7">
    <location>
        <position position="1"/>
    </location>
</feature>
<gene>
    <name evidence="7" type="ORF">S06H3_63146</name>
</gene>